<dbReference type="Ensembl" id="ENSPMRT00000023000.1">
    <property type="protein sequence ID" value="ENSPMRP00000021669.1"/>
    <property type="gene ID" value="ENSPMRG00000014069.1"/>
</dbReference>
<keyword evidence="2" id="KW-1064">Adaptive immunity</keyword>
<dbReference type="PANTHER" id="PTHR19367:SF18">
    <property type="entry name" value="T CELL RECEPTOR ALPHA VARIABLE 16"/>
    <property type="match status" value="1"/>
</dbReference>
<evidence type="ECO:0000256" key="4">
    <source>
        <dbReference type="SAM" id="SignalP"/>
    </source>
</evidence>
<keyword evidence="6" id="KW-1185">Reference proteome</keyword>
<dbReference type="SUPFAM" id="SSF48726">
    <property type="entry name" value="Immunoglobulin"/>
    <property type="match status" value="1"/>
</dbReference>
<keyword evidence="3" id="KW-0393">Immunoglobulin domain</keyword>
<reference evidence="5" key="2">
    <citation type="submission" date="2025-08" db="UniProtKB">
        <authorList>
            <consortium name="Ensembl"/>
        </authorList>
    </citation>
    <scope>IDENTIFICATION</scope>
</reference>
<accession>A0A670JDH3</accession>
<feature type="signal peptide" evidence="4">
    <location>
        <begin position="1"/>
        <end position="27"/>
    </location>
</feature>
<dbReference type="InterPro" id="IPR051287">
    <property type="entry name" value="TCR_variable_region"/>
</dbReference>
<organism evidence="5 6">
    <name type="scientific">Podarcis muralis</name>
    <name type="common">Wall lizard</name>
    <name type="synonym">Lacerta muralis</name>
    <dbReference type="NCBI Taxonomy" id="64176"/>
    <lineage>
        <taxon>Eukaryota</taxon>
        <taxon>Metazoa</taxon>
        <taxon>Chordata</taxon>
        <taxon>Craniata</taxon>
        <taxon>Vertebrata</taxon>
        <taxon>Euteleostomi</taxon>
        <taxon>Lepidosauria</taxon>
        <taxon>Squamata</taxon>
        <taxon>Bifurcata</taxon>
        <taxon>Unidentata</taxon>
        <taxon>Episquamata</taxon>
        <taxon>Laterata</taxon>
        <taxon>Lacertibaenia</taxon>
        <taxon>Lacertidae</taxon>
        <taxon>Podarcis</taxon>
    </lineage>
</organism>
<dbReference type="PANTHER" id="PTHR19367">
    <property type="entry name" value="T-CELL RECEPTOR ALPHA CHAIN V REGION"/>
    <property type="match status" value="1"/>
</dbReference>
<evidence type="ECO:0000313" key="5">
    <source>
        <dbReference type="Ensembl" id="ENSPMRP00000021669.1"/>
    </source>
</evidence>
<evidence type="ECO:0000313" key="6">
    <source>
        <dbReference type="Proteomes" id="UP000472272"/>
    </source>
</evidence>
<sequence>MNALLFRPFVHLTPSLSVLIFCTGGNAEESVTQTEGTVTITEGDHIALNCTYTTSYSGLPLLQLSDSAVYFCALSDTVGWAGREAEQKLARGIKRWLCRKSFVGTSIAQLT</sequence>
<protein>
    <recommendedName>
        <fullName evidence="7">Immunoglobulin V-set domain-containing protein</fullName>
    </recommendedName>
</protein>
<name>A0A670JDH3_PODMU</name>
<dbReference type="GO" id="GO:0002250">
    <property type="term" value="P:adaptive immune response"/>
    <property type="evidence" value="ECO:0007669"/>
    <property type="project" value="UniProtKB-KW"/>
</dbReference>
<evidence type="ECO:0000256" key="2">
    <source>
        <dbReference type="ARBA" id="ARBA00023130"/>
    </source>
</evidence>
<reference evidence="5" key="3">
    <citation type="submission" date="2025-09" db="UniProtKB">
        <authorList>
            <consortium name="Ensembl"/>
        </authorList>
    </citation>
    <scope>IDENTIFICATION</scope>
</reference>
<proteinExistence type="predicted"/>
<dbReference type="Proteomes" id="UP000472272">
    <property type="component" value="Chromosome 13"/>
</dbReference>
<evidence type="ECO:0000256" key="1">
    <source>
        <dbReference type="ARBA" id="ARBA00022729"/>
    </source>
</evidence>
<feature type="chain" id="PRO_5025388088" description="Immunoglobulin V-set domain-containing protein" evidence="4">
    <location>
        <begin position="28"/>
        <end position="111"/>
    </location>
</feature>
<dbReference type="InterPro" id="IPR036179">
    <property type="entry name" value="Ig-like_dom_sf"/>
</dbReference>
<keyword evidence="1 4" id="KW-0732">Signal</keyword>
<evidence type="ECO:0008006" key="7">
    <source>
        <dbReference type="Google" id="ProtNLM"/>
    </source>
</evidence>
<dbReference type="AlphaFoldDB" id="A0A670JDH3"/>
<evidence type="ECO:0000256" key="3">
    <source>
        <dbReference type="ARBA" id="ARBA00023319"/>
    </source>
</evidence>
<keyword evidence="2" id="KW-0391">Immunity</keyword>
<reference evidence="5 6" key="1">
    <citation type="journal article" date="2019" name="Proc. Natl. Acad. Sci. U.S.A.">
        <title>Regulatory changes in pterin and carotenoid genes underlie balanced color polymorphisms in the wall lizard.</title>
        <authorList>
            <person name="Andrade P."/>
            <person name="Pinho C."/>
            <person name="Perez I de Lanuza G."/>
            <person name="Afonso S."/>
            <person name="Brejcha J."/>
            <person name="Rubin C.J."/>
            <person name="Wallerman O."/>
            <person name="Pereira P."/>
            <person name="Sabatino S.J."/>
            <person name="Bellati A."/>
            <person name="Pellitteri-Rosa D."/>
            <person name="Bosakova Z."/>
            <person name="Bunikis I."/>
            <person name="Carretero M.A."/>
            <person name="Feiner N."/>
            <person name="Marsik P."/>
            <person name="Pauperio F."/>
            <person name="Salvi D."/>
            <person name="Soler L."/>
            <person name="While G.M."/>
            <person name="Uller T."/>
            <person name="Font E."/>
            <person name="Andersson L."/>
            <person name="Carneiro M."/>
        </authorList>
    </citation>
    <scope>NUCLEOTIDE SEQUENCE</scope>
</reference>